<dbReference type="Proteomes" id="UP001198200">
    <property type="component" value="Unassembled WGS sequence"/>
</dbReference>
<evidence type="ECO:0000256" key="4">
    <source>
        <dbReference type="ARBA" id="ARBA00022496"/>
    </source>
</evidence>
<dbReference type="SUPFAM" id="SSF52540">
    <property type="entry name" value="P-loop containing nucleoside triphosphate hydrolases"/>
    <property type="match status" value="1"/>
</dbReference>
<comment type="subcellular location">
    <subcellularLocation>
        <location evidence="1">Cell membrane</location>
        <topology evidence="1">Peripheral membrane protein</topology>
    </subcellularLocation>
</comment>
<evidence type="ECO:0000313" key="11">
    <source>
        <dbReference type="EMBL" id="MCC2222548.1"/>
    </source>
</evidence>
<evidence type="ECO:0000256" key="8">
    <source>
        <dbReference type="ARBA" id="ARBA00023065"/>
    </source>
</evidence>
<protein>
    <submittedName>
        <fullName evidence="11">ABC transporter ATP-binding protein</fullName>
    </submittedName>
</protein>
<dbReference type="GO" id="GO:0005886">
    <property type="term" value="C:plasma membrane"/>
    <property type="evidence" value="ECO:0007669"/>
    <property type="project" value="UniProtKB-SubCell"/>
</dbReference>
<dbReference type="PROSITE" id="PS50893">
    <property type="entry name" value="ABC_TRANSPORTER_2"/>
    <property type="match status" value="1"/>
</dbReference>
<dbReference type="GO" id="GO:0006826">
    <property type="term" value="P:iron ion transport"/>
    <property type="evidence" value="ECO:0007669"/>
    <property type="project" value="UniProtKB-KW"/>
</dbReference>
<dbReference type="SMART" id="SM00382">
    <property type="entry name" value="AAA"/>
    <property type="match status" value="1"/>
</dbReference>
<proteinExistence type="predicted"/>
<keyword evidence="9" id="KW-0472">Membrane</keyword>
<organism evidence="11 12">
    <name type="scientific">Anthropogastromicrobium aceti</name>
    <dbReference type="NCBI Taxonomy" id="2981768"/>
    <lineage>
        <taxon>Bacteria</taxon>
        <taxon>Bacillati</taxon>
        <taxon>Bacillota</taxon>
        <taxon>Clostridia</taxon>
        <taxon>Lachnospirales</taxon>
        <taxon>Lachnospiraceae</taxon>
        <taxon>Anthropogastromicrobium</taxon>
    </lineage>
</organism>
<keyword evidence="3" id="KW-1003">Cell membrane</keyword>
<sequence length="368" mass="41062">MSEKGYLQTKKLCVGYQKHIVVDNIEISLEQGEILTLIGPNGAGKSTVLKSIARQLETLGGSIYLDQKELSRLSGQQLSQSMAVVMTQKLRAEKMTCEDVVATGRYPYTGRFGILSSSDWKVIKEAMELVQVTQIKDLDFNKVSDGQRQRVMLARAICQEPQILILDEPTSYLDVKYKLEFLSILQEMKHQKKLTVIMSLHELDLAERISDQILCVNGTTPERFGTPQEIFIKGYISKLFGISSGSFDEKTMNAELPKPCGKPSVFVIAGDGTGRNIYRKLQRKNIPFATGILFENDLDYPVAKALAANVIASKSFEPIKGTTLEAAKATLSECDHVICCRPNFGTFEKANEELLFYAKQLGINLLTW</sequence>
<evidence type="ECO:0000313" key="12">
    <source>
        <dbReference type="Proteomes" id="UP001198200"/>
    </source>
</evidence>
<keyword evidence="6 11" id="KW-0067">ATP-binding</keyword>
<keyword evidence="7" id="KW-0408">Iron</keyword>
<gene>
    <name evidence="11" type="ORF">LKD48_13065</name>
</gene>
<dbReference type="InterPro" id="IPR003439">
    <property type="entry name" value="ABC_transporter-like_ATP-bd"/>
</dbReference>
<dbReference type="PANTHER" id="PTHR42771:SF4">
    <property type="entry name" value="IRON(3+)-HYDROXAMATE IMPORT ATP-BINDING PROTEIN FHUC"/>
    <property type="match status" value="1"/>
</dbReference>
<dbReference type="GO" id="GO:0016887">
    <property type="term" value="F:ATP hydrolysis activity"/>
    <property type="evidence" value="ECO:0007669"/>
    <property type="project" value="InterPro"/>
</dbReference>
<dbReference type="InterPro" id="IPR027417">
    <property type="entry name" value="P-loop_NTPase"/>
</dbReference>
<evidence type="ECO:0000256" key="2">
    <source>
        <dbReference type="ARBA" id="ARBA00022448"/>
    </source>
</evidence>
<evidence type="ECO:0000256" key="1">
    <source>
        <dbReference type="ARBA" id="ARBA00004202"/>
    </source>
</evidence>
<evidence type="ECO:0000256" key="5">
    <source>
        <dbReference type="ARBA" id="ARBA00022741"/>
    </source>
</evidence>
<keyword evidence="2" id="KW-0813">Transport</keyword>
<dbReference type="RefSeq" id="WP_227102405.1">
    <property type="nucleotide sequence ID" value="NZ_JAJEQN010000039.1"/>
</dbReference>
<name>A0AAE3JDD2_9FIRM</name>
<dbReference type="CDD" id="cd03214">
    <property type="entry name" value="ABC_Iron-Siderophores_B12_Hemin"/>
    <property type="match status" value="1"/>
</dbReference>
<dbReference type="Pfam" id="PF00005">
    <property type="entry name" value="ABC_tran"/>
    <property type="match status" value="1"/>
</dbReference>
<dbReference type="GO" id="GO:0005524">
    <property type="term" value="F:ATP binding"/>
    <property type="evidence" value="ECO:0007669"/>
    <property type="project" value="UniProtKB-KW"/>
</dbReference>
<reference evidence="11 12" key="1">
    <citation type="submission" date="2021-10" db="EMBL/GenBank/DDBJ databases">
        <title>Anaerobic single-cell dispensing facilitates the cultivation of human gut bacteria.</title>
        <authorList>
            <person name="Afrizal A."/>
        </authorList>
    </citation>
    <scope>NUCLEOTIDE SEQUENCE [LARGE SCALE GENOMIC DNA]</scope>
    <source>
        <strain evidence="11 12">CLA-AA-H224</strain>
    </source>
</reference>
<evidence type="ECO:0000259" key="10">
    <source>
        <dbReference type="PROSITE" id="PS50893"/>
    </source>
</evidence>
<evidence type="ECO:0000256" key="3">
    <source>
        <dbReference type="ARBA" id="ARBA00022475"/>
    </source>
</evidence>
<evidence type="ECO:0000256" key="6">
    <source>
        <dbReference type="ARBA" id="ARBA00022840"/>
    </source>
</evidence>
<feature type="domain" description="ABC transporter" evidence="10">
    <location>
        <begin position="7"/>
        <end position="243"/>
    </location>
</feature>
<keyword evidence="12" id="KW-1185">Reference proteome</keyword>
<keyword evidence="5" id="KW-0547">Nucleotide-binding</keyword>
<dbReference type="AlphaFoldDB" id="A0AAE3JDD2"/>
<dbReference type="FunFam" id="3.40.50.300:FF:000134">
    <property type="entry name" value="Iron-enterobactin ABC transporter ATP-binding protein"/>
    <property type="match status" value="1"/>
</dbReference>
<keyword evidence="8" id="KW-0406">Ion transport</keyword>
<keyword evidence="4" id="KW-0410">Iron transport</keyword>
<dbReference type="InterPro" id="IPR003593">
    <property type="entry name" value="AAA+_ATPase"/>
</dbReference>
<evidence type="ECO:0000256" key="9">
    <source>
        <dbReference type="ARBA" id="ARBA00023136"/>
    </source>
</evidence>
<dbReference type="Gene3D" id="3.40.50.300">
    <property type="entry name" value="P-loop containing nucleotide triphosphate hydrolases"/>
    <property type="match status" value="1"/>
</dbReference>
<evidence type="ECO:0000256" key="7">
    <source>
        <dbReference type="ARBA" id="ARBA00023004"/>
    </source>
</evidence>
<comment type="caution">
    <text evidence="11">The sequence shown here is derived from an EMBL/GenBank/DDBJ whole genome shotgun (WGS) entry which is preliminary data.</text>
</comment>
<accession>A0AAE3JDD2</accession>
<dbReference type="EMBL" id="JAJEQN010000039">
    <property type="protein sequence ID" value="MCC2222548.1"/>
    <property type="molecule type" value="Genomic_DNA"/>
</dbReference>
<dbReference type="InterPro" id="IPR051535">
    <property type="entry name" value="Siderophore_ABC-ATPase"/>
</dbReference>
<dbReference type="PANTHER" id="PTHR42771">
    <property type="entry name" value="IRON(3+)-HYDROXAMATE IMPORT ATP-BINDING PROTEIN FHUC"/>
    <property type="match status" value="1"/>
</dbReference>